<evidence type="ECO:0000259" key="7">
    <source>
        <dbReference type="PROSITE" id="PS50850"/>
    </source>
</evidence>
<feature type="transmembrane region" description="Helical" evidence="6">
    <location>
        <begin position="47"/>
        <end position="72"/>
    </location>
</feature>
<dbReference type="PANTHER" id="PTHR23523:SF2">
    <property type="entry name" value="2-NITROIMIDAZOLE TRANSPORTER"/>
    <property type="match status" value="1"/>
</dbReference>
<sequence>MIGKAPMTTGSTDTAAEETFPVPTGAPPAPSEIVEPAEPPRGRGAMLLLGIGLILIGLNLRIGVAAIGPVVGEIRASLGLSATVVSLLTTIPVFVFGAFAFLTPGLTRRLGMHRLLAIVLLVLAAGNLLRHEPSMTALFAGTVLVGIAIAVGNVVMPAAIKQDFAHRAGLMMGLYTMSLFVGAAFASGLTAPLLPVLGGSWRAALAIWAVPAVLALVVWLPQLLRSPGRLRSAGAVADAPSGRGSTPLGAILTDPPPSPSPGSWGCRASATTRR</sequence>
<keyword evidence="9" id="KW-1185">Reference proteome</keyword>
<evidence type="ECO:0000256" key="6">
    <source>
        <dbReference type="SAM" id="Phobius"/>
    </source>
</evidence>
<dbReference type="Pfam" id="PF07690">
    <property type="entry name" value="MFS_1"/>
    <property type="match status" value="1"/>
</dbReference>
<evidence type="ECO:0000256" key="3">
    <source>
        <dbReference type="ARBA" id="ARBA00022989"/>
    </source>
</evidence>
<dbReference type="PANTHER" id="PTHR23523">
    <property type="match status" value="1"/>
</dbReference>
<dbReference type="EMBL" id="JACHLZ010000001">
    <property type="protein sequence ID" value="MBB5832500.1"/>
    <property type="molecule type" value="Genomic_DNA"/>
</dbReference>
<evidence type="ECO:0000256" key="5">
    <source>
        <dbReference type="SAM" id="MobiDB-lite"/>
    </source>
</evidence>
<proteinExistence type="predicted"/>
<evidence type="ECO:0000313" key="8">
    <source>
        <dbReference type="EMBL" id="MBB5832500.1"/>
    </source>
</evidence>
<gene>
    <name evidence="8" type="ORF">HNR70_002313</name>
</gene>
<feature type="transmembrane region" description="Helical" evidence="6">
    <location>
        <begin position="78"/>
        <end position="102"/>
    </location>
</feature>
<comment type="caution">
    <text evidence="8">The sequence shown here is derived from an EMBL/GenBank/DDBJ whole genome shotgun (WGS) entry which is preliminary data.</text>
</comment>
<keyword evidence="2 6" id="KW-0812">Transmembrane</keyword>
<evidence type="ECO:0000256" key="1">
    <source>
        <dbReference type="ARBA" id="ARBA00004651"/>
    </source>
</evidence>
<accession>A0A841AGT9</accession>
<evidence type="ECO:0000313" key="9">
    <source>
        <dbReference type="Proteomes" id="UP000588158"/>
    </source>
</evidence>
<dbReference type="AlphaFoldDB" id="A0A841AGT9"/>
<keyword evidence="3 6" id="KW-1133">Transmembrane helix</keyword>
<dbReference type="Gene3D" id="1.20.1250.20">
    <property type="entry name" value="MFS general substrate transporter like domains"/>
    <property type="match status" value="1"/>
</dbReference>
<feature type="transmembrane region" description="Helical" evidence="6">
    <location>
        <begin position="114"/>
        <end position="131"/>
    </location>
</feature>
<feature type="transmembrane region" description="Helical" evidence="6">
    <location>
        <begin position="172"/>
        <end position="194"/>
    </location>
</feature>
<reference evidence="8 9" key="1">
    <citation type="submission" date="2020-08" db="EMBL/GenBank/DDBJ databases">
        <title>Sequencing the genomes of 1000 actinobacteria strains.</title>
        <authorList>
            <person name="Klenk H.-P."/>
        </authorList>
    </citation>
    <scope>NUCLEOTIDE SEQUENCE [LARGE SCALE GENOMIC DNA]</scope>
    <source>
        <strain evidence="8 9">DSM 28796</strain>
    </source>
</reference>
<feature type="transmembrane region" description="Helical" evidence="6">
    <location>
        <begin position="200"/>
        <end position="221"/>
    </location>
</feature>
<dbReference type="PROSITE" id="PS50850">
    <property type="entry name" value="MFS"/>
    <property type="match status" value="1"/>
</dbReference>
<dbReference type="InterPro" id="IPR011701">
    <property type="entry name" value="MFS"/>
</dbReference>
<feature type="transmembrane region" description="Helical" evidence="6">
    <location>
        <begin position="137"/>
        <end position="160"/>
    </location>
</feature>
<dbReference type="SUPFAM" id="SSF103473">
    <property type="entry name" value="MFS general substrate transporter"/>
    <property type="match status" value="1"/>
</dbReference>
<dbReference type="Proteomes" id="UP000588158">
    <property type="component" value="Unassembled WGS sequence"/>
</dbReference>
<dbReference type="InterPro" id="IPR036259">
    <property type="entry name" value="MFS_trans_sf"/>
</dbReference>
<feature type="region of interest" description="Disordered" evidence="5">
    <location>
        <begin position="1"/>
        <end position="30"/>
    </location>
</feature>
<feature type="domain" description="Major facilitator superfamily (MFS) profile" evidence="7">
    <location>
        <begin position="45"/>
        <end position="274"/>
    </location>
</feature>
<protein>
    <submittedName>
        <fullName evidence="8">Cyanate permease</fullName>
    </submittedName>
</protein>
<dbReference type="GO" id="GO:0005886">
    <property type="term" value="C:plasma membrane"/>
    <property type="evidence" value="ECO:0007669"/>
    <property type="project" value="UniProtKB-SubCell"/>
</dbReference>
<dbReference type="InterPro" id="IPR020846">
    <property type="entry name" value="MFS_dom"/>
</dbReference>
<dbReference type="GO" id="GO:0022857">
    <property type="term" value="F:transmembrane transporter activity"/>
    <property type="evidence" value="ECO:0007669"/>
    <property type="project" value="InterPro"/>
</dbReference>
<evidence type="ECO:0000256" key="2">
    <source>
        <dbReference type="ARBA" id="ARBA00022692"/>
    </source>
</evidence>
<name>A0A841AGT9_9MICO</name>
<evidence type="ECO:0000256" key="4">
    <source>
        <dbReference type="ARBA" id="ARBA00023136"/>
    </source>
</evidence>
<comment type="subcellular location">
    <subcellularLocation>
        <location evidence="1">Cell membrane</location>
        <topology evidence="1">Multi-pass membrane protein</topology>
    </subcellularLocation>
</comment>
<feature type="region of interest" description="Disordered" evidence="5">
    <location>
        <begin position="234"/>
        <end position="274"/>
    </location>
</feature>
<dbReference type="RefSeq" id="WP_312857649.1">
    <property type="nucleotide sequence ID" value="NZ_JACHLZ010000001.1"/>
</dbReference>
<organism evidence="8 9">
    <name type="scientific">Brachybacterium aquaticum</name>
    <dbReference type="NCBI Taxonomy" id="1432564"/>
    <lineage>
        <taxon>Bacteria</taxon>
        <taxon>Bacillati</taxon>
        <taxon>Actinomycetota</taxon>
        <taxon>Actinomycetes</taxon>
        <taxon>Micrococcales</taxon>
        <taxon>Dermabacteraceae</taxon>
        <taxon>Brachybacterium</taxon>
    </lineage>
</organism>
<keyword evidence="4 6" id="KW-0472">Membrane</keyword>
<dbReference type="InterPro" id="IPR052524">
    <property type="entry name" value="MFS_Cyanate_Porter"/>
</dbReference>